<evidence type="ECO:0000259" key="1">
    <source>
        <dbReference type="Pfam" id="PF20167"/>
    </source>
</evidence>
<feature type="domain" description="Putative plant transposon protein" evidence="1">
    <location>
        <begin position="68"/>
        <end position="250"/>
    </location>
</feature>
<dbReference type="InterPro" id="IPR046796">
    <property type="entry name" value="Transposase_32_dom"/>
</dbReference>
<reference evidence="2" key="1">
    <citation type="submission" date="2016-11" db="EMBL/GenBank/DDBJ databases">
        <title>The genome of Nicotiana attenuata.</title>
        <authorList>
            <person name="Xu S."/>
            <person name="Brockmoeller T."/>
            <person name="Gaquerel E."/>
            <person name="Navarro A."/>
            <person name="Kuhl H."/>
            <person name="Gase K."/>
            <person name="Ling Z."/>
            <person name="Zhou W."/>
            <person name="Kreitzer C."/>
            <person name="Stanke M."/>
            <person name="Tang H."/>
            <person name="Lyons E."/>
            <person name="Pandey P."/>
            <person name="Pandey S.P."/>
            <person name="Timmermann B."/>
            <person name="Baldwin I.T."/>
        </authorList>
    </citation>
    <scope>NUCLEOTIDE SEQUENCE [LARGE SCALE GENOMIC DNA]</scope>
    <source>
        <strain evidence="2">UT</strain>
    </source>
</reference>
<name>A0A314LC44_NICAT</name>
<evidence type="ECO:0000313" key="2">
    <source>
        <dbReference type="EMBL" id="OIT38334.1"/>
    </source>
</evidence>
<dbReference type="Gramene" id="OIT38334">
    <property type="protein sequence ID" value="OIT38334"/>
    <property type="gene ID" value="A4A49_07973"/>
</dbReference>
<comment type="caution">
    <text evidence="2">The sequence shown here is derived from an EMBL/GenBank/DDBJ whole genome shotgun (WGS) entry which is preliminary data.</text>
</comment>
<evidence type="ECO:0000313" key="3">
    <source>
        <dbReference type="Proteomes" id="UP000187609"/>
    </source>
</evidence>
<accession>A0A314LC44</accession>
<keyword evidence="3" id="KW-1185">Reference proteome</keyword>
<dbReference type="EMBL" id="MJEQ01000216">
    <property type="protein sequence ID" value="OIT38334.1"/>
    <property type="molecule type" value="Genomic_DNA"/>
</dbReference>
<dbReference type="Pfam" id="PF20167">
    <property type="entry name" value="Transposase_32"/>
    <property type="match status" value="1"/>
</dbReference>
<dbReference type="AlphaFoldDB" id="A0A314LC44"/>
<sequence length="316" mass="36634">MCRSLSKCSNTDADVVPGCKYDICIVPAHARMWYRTFVPAVSPDPEVGIDDGKLSRKYSGIYNNIKFLGFESLFHPDELVNVNTVKEFYANWQPEASLDAVNEVEVRGKMIPFSSWVINQIMGFTEHPHKLFMWLLHRIPYPDIRLQLCGAGSLATWTRDANEIHKDMKKCHFKRPTRVVLRLINARIMPTQNDTDVSRLKVCLIYAFLTQMKFDLGKIMLEHMPRVRSLGARRLYFPSMITRLLRTHHVEEEFRYDRTIPVLRPLKPFDVTTVTDRPVAVVPIDQRFVHVEETLQLLFADMRLLAARGEVDMAEL</sequence>
<dbReference type="Proteomes" id="UP000187609">
    <property type="component" value="Unassembled WGS sequence"/>
</dbReference>
<organism evidence="2 3">
    <name type="scientific">Nicotiana attenuata</name>
    <name type="common">Coyote tobacco</name>
    <dbReference type="NCBI Taxonomy" id="49451"/>
    <lineage>
        <taxon>Eukaryota</taxon>
        <taxon>Viridiplantae</taxon>
        <taxon>Streptophyta</taxon>
        <taxon>Embryophyta</taxon>
        <taxon>Tracheophyta</taxon>
        <taxon>Spermatophyta</taxon>
        <taxon>Magnoliopsida</taxon>
        <taxon>eudicotyledons</taxon>
        <taxon>Gunneridae</taxon>
        <taxon>Pentapetalae</taxon>
        <taxon>asterids</taxon>
        <taxon>lamiids</taxon>
        <taxon>Solanales</taxon>
        <taxon>Solanaceae</taxon>
        <taxon>Nicotianoideae</taxon>
        <taxon>Nicotianeae</taxon>
        <taxon>Nicotiana</taxon>
    </lineage>
</organism>
<proteinExistence type="predicted"/>
<protein>
    <recommendedName>
        <fullName evidence="1">Putative plant transposon protein domain-containing protein</fullName>
    </recommendedName>
</protein>
<gene>
    <name evidence="2" type="ORF">A4A49_07973</name>
</gene>